<evidence type="ECO:0000256" key="1">
    <source>
        <dbReference type="SAM" id="Phobius"/>
    </source>
</evidence>
<feature type="transmembrane region" description="Helical" evidence="1">
    <location>
        <begin position="15"/>
        <end position="39"/>
    </location>
</feature>
<proteinExistence type="predicted"/>
<reference evidence="2" key="1">
    <citation type="submission" date="2018-05" db="EMBL/GenBank/DDBJ databases">
        <authorList>
            <person name="Lanie J.A."/>
            <person name="Ng W.-L."/>
            <person name="Kazmierczak K.M."/>
            <person name="Andrzejewski T.M."/>
            <person name="Davidsen T.M."/>
            <person name="Wayne K.J."/>
            <person name="Tettelin H."/>
            <person name="Glass J.I."/>
            <person name="Rusch D."/>
            <person name="Podicherti R."/>
            <person name="Tsui H.-C.T."/>
            <person name="Winkler M.E."/>
        </authorList>
    </citation>
    <scope>NUCLEOTIDE SEQUENCE</scope>
</reference>
<name>A0A381RDY4_9ZZZZ</name>
<sequence length="42" mass="4557">MSSPAGSGLSPSGDVLFTITLKSCLFMHKLGMFITLNIYSKY</sequence>
<organism evidence="2">
    <name type="scientific">marine metagenome</name>
    <dbReference type="NCBI Taxonomy" id="408172"/>
    <lineage>
        <taxon>unclassified sequences</taxon>
        <taxon>metagenomes</taxon>
        <taxon>ecological metagenomes</taxon>
    </lineage>
</organism>
<dbReference type="EMBL" id="UINC01001726">
    <property type="protein sequence ID" value="SUZ87463.1"/>
    <property type="molecule type" value="Genomic_DNA"/>
</dbReference>
<keyword evidence="1" id="KW-0472">Membrane</keyword>
<gene>
    <name evidence="2" type="ORF">METZ01_LOCUS40317</name>
</gene>
<evidence type="ECO:0000313" key="2">
    <source>
        <dbReference type="EMBL" id="SUZ87463.1"/>
    </source>
</evidence>
<accession>A0A381RDY4</accession>
<dbReference type="AlphaFoldDB" id="A0A381RDY4"/>
<keyword evidence="1" id="KW-0812">Transmembrane</keyword>
<protein>
    <submittedName>
        <fullName evidence="2">Uncharacterized protein</fullName>
    </submittedName>
</protein>
<keyword evidence="1" id="KW-1133">Transmembrane helix</keyword>